<evidence type="ECO:0000313" key="4">
    <source>
        <dbReference type="Proteomes" id="UP001295423"/>
    </source>
</evidence>
<comment type="caution">
    <text evidence="3">The sequence shown here is derived from an EMBL/GenBank/DDBJ whole genome shotgun (WGS) entry which is preliminary data.</text>
</comment>
<evidence type="ECO:0000313" key="3">
    <source>
        <dbReference type="EMBL" id="CAJ1960963.1"/>
    </source>
</evidence>
<evidence type="ECO:0000259" key="2">
    <source>
        <dbReference type="Pfam" id="PF00849"/>
    </source>
</evidence>
<gene>
    <name evidence="3" type="ORF">CYCCA115_LOCUS18971</name>
</gene>
<dbReference type="Gene3D" id="3.30.2350.10">
    <property type="entry name" value="Pseudouridine synthase"/>
    <property type="match status" value="1"/>
</dbReference>
<comment type="similarity">
    <text evidence="1">Belongs to the pseudouridine synthase RluA family.</text>
</comment>
<dbReference type="AlphaFoldDB" id="A0AAD2G338"/>
<reference evidence="3" key="1">
    <citation type="submission" date="2023-08" db="EMBL/GenBank/DDBJ databases">
        <authorList>
            <person name="Audoor S."/>
            <person name="Bilcke G."/>
        </authorList>
    </citation>
    <scope>NUCLEOTIDE SEQUENCE</scope>
</reference>
<name>A0AAD2G338_9STRA</name>
<protein>
    <recommendedName>
        <fullName evidence="2">Pseudouridine synthase RsuA/RluA-like domain-containing protein</fullName>
    </recommendedName>
</protein>
<dbReference type="GO" id="GO:0009982">
    <property type="term" value="F:pseudouridine synthase activity"/>
    <property type="evidence" value="ECO:0007669"/>
    <property type="project" value="InterPro"/>
</dbReference>
<keyword evidence="4" id="KW-1185">Reference proteome</keyword>
<evidence type="ECO:0000256" key="1">
    <source>
        <dbReference type="ARBA" id="ARBA00010876"/>
    </source>
</evidence>
<dbReference type="Proteomes" id="UP001295423">
    <property type="component" value="Unassembled WGS sequence"/>
</dbReference>
<organism evidence="3 4">
    <name type="scientific">Cylindrotheca closterium</name>
    <dbReference type="NCBI Taxonomy" id="2856"/>
    <lineage>
        <taxon>Eukaryota</taxon>
        <taxon>Sar</taxon>
        <taxon>Stramenopiles</taxon>
        <taxon>Ochrophyta</taxon>
        <taxon>Bacillariophyta</taxon>
        <taxon>Bacillariophyceae</taxon>
        <taxon>Bacillariophycidae</taxon>
        <taxon>Bacillariales</taxon>
        <taxon>Bacillariaceae</taxon>
        <taxon>Cylindrotheca</taxon>
    </lineage>
</organism>
<dbReference type="GO" id="GO:0003723">
    <property type="term" value="F:RNA binding"/>
    <property type="evidence" value="ECO:0007669"/>
    <property type="project" value="InterPro"/>
</dbReference>
<proteinExistence type="inferred from homology"/>
<dbReference type="CDD" id="cd02869">
    <property type="entry name" value="PseudoU_synth_RluA_like"/>
    <property type="match status" value="1"/>
</dbReference>
<feature type="domain" description="Pseudouridine synthase RsuA/RluA-like" evidence="2">
    <location>
        <begin position="237"/>
        <end position="391"/>
    </location>
</feature>
<dbReference type="InterPro" id="IPR006224">
    <property type="entry name" value="PsdUridine_synth_RluA-like_CS"/>
</dbReference>
<dbReference type="PANTHER" id="PTHR21600:SF87">
    <property type="entry name" value="RNA PSEUDOURIDYLATE SYNTHASE DOMAIN-CONTAINING PROTEIN 1"/>
    <property type="match status" value="1"/>
</dbReference>
<dbReference type="PANTHER" id="PTHR21600">
    <property type="entry name" value="MITOCHONDRIAL RNA PSEUDOURIDINE SYNTHASE"/>
    <property type="match status" value="1"/>
</dbReference>
<dbReference type="Pfam" id="PF00849">
    <property type="entry name" value="PseudoU_synth_2"/>
    <property type="match status" value="1"/>
</dbReference>
<dbReference type="PROSITE" id="PS01129">
    <property type="entry name" value="PSI_RLU"/>
    <property type="match status" value="1"/>
</dbReference>
<sequence length="466" mass="51328">MMTSAIMARRLGSTAGRRHAPIKGILLALIATVDGFSYVNTVARERQRKLNSNIRQSTRLYSQHATITDSIRTAFEEDQTDGILKLSDLHLETDVDTLVEATLDAIDDNRGHVASILNGFIGSCMFMEDEATAASKACELLETFEQLEEEKEIRPDTVTYSLAYNVINRDPASVDLANVALQRAQRMSKKVAGTKRRKALAASRRKKVSESCKSVESDLKELLGGDFEVLHESVDAFVINKPSGISCFHKKKTTAGKVKKGKASHKSSDVSLEDALSLCGVPLSTLNPDALGLVHRLDRGTSGCMVLAKTDQAHASLVSEFFLRKCEKQYTTIVAPAPLFSTPDSGSIDMPVNGRPAKSEYHIVKRYDSTAALVNFKTHTGRKHQVRVHAATSDLASPVLNDHLYSREDRIPDLPDDVIESDNAKARFFLHASSLSIPRYEINCQASLPSWWKPLLQSIQNTSSED</sequence>
<dbReference type="InterPro" id="IPR050188">
    <property type="entry name" value="RluA_PseudoU_synthase"/>
</dbReference>
<dbReference type="SUPFAM" id="SSF55120">
    <property type="entry name" value="Pseudouridine synthase"/>
    <property type="match status" value="1"/>
</dbReference>
<dbReference type="InterPro" id="IPR006145">
    <property type="entry name" value="PsdUridine_synth_RsuA/RluA"/>
</dbReference>
<dbReference type="EMBL" id="CAKOGP040002080">
    <property type="protein sequence ID" value="CAJ1960963.1"/>
    <property type="molecule type" value="Genomic_DNA"/>
</dbReference>
<accession>A0AAD2G338</accession>
<dbReference type="InterPro" id="IPR020103">
    <property type="entry name" value="PsdUridine_synth_cat_dom_sf"/>
</dbReference>
<dbReference type="GO" id="GO:0000455">
    <property type="term" value="P:enzyme-directed rRNA pseudouridine synthesis"/>
    <property type="evidence" value="ECO:0007669"/>
    <property type="project" value="TreeGrafter"/>
</dbReference>